<keyword evidence="3" id="KW-0645">Protease</keyword>
<dbReference type="EMBL" id="JAJAQC010000013">
    <property type="protein sequence ID" value="MDA0564672.1"/>
    <property type="molecule type" value="Genomic_DNA"/>
</dbReference>
<keyword evidence="4" id="KW-1185">Reference proteome</keyword>
<dbReference type="Proteomes" id="UP001140076">
    <property type="component" value="Unassembled WGS sequence"/>
</dbReference>
<organism evidence="3 4">
    <name type="scientific">Streptomonospora mangrovi</name>
    <dbReference type="NCBI Taxonomy" id="2883123"/>
    <lineage>
        <taxon>Bacteria</taxon>
        <taxon>Bacillati</taxon>
        <taxon>Actinomycetota</taxon>
        <taxon>Actinomycetes</taxon>
        <taxon>Streptosporangiales</taxon>
        <taxon>Nocardiopsidaceae</taxon>
        <taxon>Streptomonospora</taxon>
    </lineage>
</organism>
<sequence>MPKINVYLPDDLAEAVKETRVPVSAVCQQALGLAVKRITAVREAAALSADELADHLPHATERTRSVLALALDRARADSAPQVTTAHLLGAVLAEGTNLALHVLKVLEIPPSRIESGLQDTDPAAESADPHGSVRFSPPAAAALELAASEAVGLGHNYVGCEHLLLGLVAEPDGAAGRVLRDLGAELRLTRRTVSAALAGYVHLRAQTSAPSSASAPAPSDPERALAAALQRHLQPLLDRVERLEQRVGPSPQE</sequence>
<dbReference type="GO" id="GO:0008233">
    <property type="term" value="F:peptidase activity"/>
    <property type="evidence" value="ECO:0007669"/>
    <property type="project" value="UniProtKB-KW"/>
</dbReference>
<accession>A0A9X3SE91</accession>
<dbReference type="RefSeq" id="WP_270071949.1">
    <property type="nucleotide sequence ID" value="NZ_JAJAQC010000013.1"/>
</dbReference>
<evidence type="ECO:0000256" key="1">
    <source>
        <dbReference type="PROSITE-ProRule" id="PRU01251"/>
    </source>
</evidence>
<dbReference type="InterPro" id="IPR036628">
    <property type="entry name" value="Clp_N_dom_sf"/>
</dbReference>
<dbReference type="GO" id="GO:0006508">
    <property type="term" value="P:proteolysis"/>
    <property type="evidence" value="ECO:0007669"/>
    <property type="project" value="UniProtKB-KW"/>
</dbReference>
<comment type="caution">
    <text evidence="3">The sequence shown here is derived from an EMBL/GenBank/DDBJ whole genome shotgun (WGS) entry which is preliminary data.</text>
</comment>
<dbReference type="InterPro" id="IPR004176">
    <property type="entry name" value="Clp_R_N"/>
</dbReference>
<protein>
    <submittedName>
        <fullName evidence="3">ATP-dependent Clp protease ATP-binding subunit</fullName>
    </submittedName>
</protein>
<keyword evidence="3" id="KW-0547">Nucleotide-binding</keyword>
<dbReference type="Gene3D" id="1.10.1780.10">
    <property type="entry name" value="Clp, N-terminal domain"/>
    <property type="match status" value="1"/>
</dbReference>
<dbReference type="PANTHER" id="PTHR47016">
    <property type="entry name" value="ATP-DEPENDENT CLP PROTEASE ATP-BINDING SUBUNIT CLPT1, CHLOROPLASTIC"/>
    <property type="match status" value="1"/>
</dbReference>
<keyword evidence="3" id="KW-0378">Hydrolase</keyword>
<dbReference type="InterPro" id="IPR044217">
    <property type="entry name" value="CLPT1/2"/>
</dbReference>
<evidence type="ECO:0000313" key="3">
    <source>
        <dbReference type="EMBL" id="MDA0564672.1"/>
    </source>
</evidence>
<gene>
    <name evidence="3" type="ORF">LG943_10080</name>
</gene>
<dbReference type="SUPFAM" id="SSF81923">
    <property type="entry name" value="Double Clp-N motif"/>
    <property type="match status" value="1"/>
</dbReference>
<proteinExistence type="predicted"/>
<dbReference type="PANTHER" id="PTHR47016:SF5">
    <property type="entry name" value="CLP DOMAIN SUPERFAMILY PROTEIN"/>
    <property type="match status" value="1"/>
</dbReference>
<evidence type="ECO:0000313" key="4">
    <source>
        <dbReference type="Proteomes" id="UP001140076"/>
    </source>
</evidence>
<dbReference type="AlphaFoldDB" id="A0A9X3SE91"/>
<name>A0A9X3SE91_9ACTN</name>
<reference evidence="3" key="1">
    <citation type="submission" date="2021-10" db="EMBL/GenBank/DDBJ databases">
        <title>Streptomonospora sp. nov., isolated from mangrove soil.</title>
        <authorList>
            <person name="Chen X."/>
            <person name="Ge X."/>
            <person name="Liu W."/>
        </authorList>
    </citation>
    <scope>NUCLEOTIDE SEQUENCE</scope>
    <source>
        <strain evidence="3">S1-112</strain>
    </source>
</reference>
<dbReference type="Pfam" id="PF02861">
    <property type="entry name" value="Clp_N"/>
    <property type="match status" value="1"/>
</dbReference>
<dbReference type="GO" id="GO:0005524">
    <property type="term" value="F:ATP binding"/>
    <property type="evidence" value="ECO:0007669"/>
    <property type="project" value="UniProtKB-KW"/>
</dbReference>
<dbReference type="PROSITE" id="PS51903">
    <property type="entry name" value="CLP_R"/>
    <property type="match status" value="1"/>
</dbReference>
<keyword evidence="1" id="KW-0677">Repeat</keyword>
<evidence type="ECO:0000259" key="2">
    <source>
        <dbReference type="PROSITE" id="PS51903"/>
    </source>
</evidence>
<keyword evidence="3" id="KW-0067">ATP-binding</keyword>
<feature type="domain" description="Clp R" evidence="2">
    <location>
        <begin position="56"/>
        <end position="199"/>
    </location>
</feature>